<evidence type="ECO:0000313" key="4">
    <source>
        <dbReference type="Proteomes" id="UP001285521"/>
    </source>
</evidence>
<protein>
    <recommendedName>
        <fullName evidence="5">Endonuclease YncB, thermonuclease family</fullName>
    </recommendedName>
</protein>
<proteinExistence type="predicted"/>
<evidence type="ECO:0000256" key="2">
    <source>
        <dbReference type="SAM" id="Phobius"/>
    </source>
</evidence>
<reference evidence="3 4" key="1">
    <citation type="submission" date="2023-11" db="EMBL/GenBank/DDBJ databases">
        <title>Lentzea sokolovensis, sp. nov., Lentzea kristufkii, sp. nov., and Lentzea miocenensis, sp. nov., rare actinobacteria from Sokolov Coal Basin, Miocene lacustrine sediment, Czech Republic.</title>
        <authorList>
            <person name="Lara A."/>
            <person name="Kotroba L."/>
            <person name="Nouioui I."/>
            <person name="Neumann-Schaal M."/>
            <person name="Mast Y."/>
            <person name="Chronakova A."/>
        </authorList>
    </citation>
    <scope>NUCLEOTIDE SEQUENCE [LARGE SCALE GENOMIC DNA]</scope>
    <source>
        <strain evidence="3 4">BCCO 10_0856</strain>
    </source>
</reference>
<keyword evidence="4" id="KW-1185">Reference proteome</keyword>
<dbReference type="EMBL" id="JAXAVW010000020">
    <property type="protein sequence ID" value="MDX8033404.1"/>
    <property type="molecule type" value="Genomic_DNA"/>
</dbReference>
<dbReference type="InterPro" id="IPR035437">
    <property type="entry name" value="SNase_OB-fold_sf"/>
</dbReference>
<organism evidence="3 4">
    <name type="scientific">Lentzea miocenica</name>
    <dbReference type="NCBI Taxonomy" id="3095431"/>
    <lineage>
        <taxon>Bacteria</taxon>
        <taxon>Bacillati</taxon>
        <taxon>Actinomycetota</taxon>
        <taxon>Actinomycetes</taxon>
        <taxon>Pseudonocardiales</taxon>
        <taxon>Pseudonocardiaceae</taxon>
        <taxon>Lentzea</taxon>
    </lineage>
</organism>
<evidence type="ECO:0000313" key="3">
    <source>
        <dbReference type="EMBL" id="MDX8033404.1"/>
    </source>
</evidence>
<dbReference type="RefSeq" id="WP_319968430.1">
    <property type="nucleotide sequence ID" value="NZ_JAXAVW010000020.1"/>
</dbReference>
<keyword evidence="2" id="KW-0472">Membrane</keyword>
<evidence type="ECO:0000256" key="1">
    <source>
        <dbReference type="SAM" id="MobiDB-lite"/>
    </source>
</evidence>
<evidence type="ECO:0008006" key="5">
    <source>
        <dbReference type="Google" id="ProtNLM"/>
    </source>
</evidence>
<keyword evidence="2" id="KW-1133">Transmembrane helix</keyword>
<comment type="caution">
    <text evidence="3">The sequence shown here is derived from an EMBL/GenBank/DDBJ whole genome shotgun (WGS) entry which is preliminary data.</text>
</comment>
<dbReference type="SUPFAM" id="SSF50199">
    <property type="entry name" value="Staphylococcal nuclease"/>
    <property type="match status" value="1"/>
</dbReference>
<dbReference type="Proteomes" id="UP001285521">
    <property type="component" value="Unassembled WGS sequence"/>
</dbReference>
<accession>A0ABU4T5G7</accession>
<feature type="transmembrane region" description="Helical" evidence="2">
    <location>
        <begin position="28"/>
        <end position="50"/>
    </location>
</feature>
<sequence>MSSTSESDVPQPRPGLVRRLWWRTGQPARLAIMCVGVLSVLVTTGAAGLVGDELPGEHENSGIESVRRGDDFEVTVRAVSGVDSFEGVEPATGLLFQAQVAGIRRIAGCWLDESRTSAENLLRGKTVWLTVKKDGVPGSTQVPVDVRLPDGADYARTVVHDGSAMADMSTRGELVSVEAAARVERRGVWAAACAPGAVTATSSSAPSSTSSTPVPTTTTTTAPPVTSSHPEEPSDPPEKTTTTSSPPSDDEWMRARLGKPCLIEGARRRSPLGNEIVCERNGKNQLRWRRAD</sequence>
<dbReference type="Gene3D" id="2.40.50.90">
    <property type="match status" value="1"/>
</dbReference>
<gene>
    <name evidence="3" type="ORF">SK803_24565</name>
</gene>
<name>A0ABU4T5G7_9PSEU</name>
<feature type="compositionally biased region" description="Basic and acidic residues" evidence="1">
    <location>
        <begin position="229"/>
        <end position="238"/>
    </location>
</feature>
<feature type="compositionally biased region" description="Low complexity" evidence="1">
    <location>
        <begin position="197"/>
        <end position="228"/>
    </location>
</feature>
<feature type="region of interest" description="Disordered" evidence="1">
    <location>
        <begin position="197"/>
        <end position="275"/>
    </location>
</feature>
<keyword evidence="2" id="KW-0812">Transmembrane</keyword>